<evidence type="ECO:0000256" key="5">
    <source>
        <dbReference type="ARBA" id="ARBA00022759"/>
    </source>
</evidence>
<dbReference type="Gene3D" id="3.30.70.240">
    <property type="match status" value="1"/>
</dbReference>
<keyword evidence="5 9" id="KW-0255">Endonuclease</keyword>
<sequence length="105" mass="12574">MQNRTMRLIVLFDLPVETKKQRKDYTDFRKFLIENGFLMMQYSVYVRITRNWDDLNKFIKRVENNLPPEGEVRCLPVTDKQFASMKLLKGKKKEIDNSADDLIEL</sequence>
<evidence type="ECO:0000256" key="7">
    <source>
        <dbReference type="ARBA" id="ARBA00022842"/>
    </source>
</evidence>
<dbReference type="GO" id="GO:0043571">
    <property type="term" value="P:maintenance of CRISPR repeat elements"/>
    <property type="evidence" value="ECO:0007669"/>
    <property type="project" value="UniProtKB-UniRule"/>
</dbReference>
<dbReference type="GO" id="GO:0004521">
    <property type="term" value="F:RNA endonuclease activity"/>
    <property type="evidence" value="ECO:0007669"/>
    <property type="project" value="InterPro"/>
</dbReference>
<protein>
    <recommendedName>
        <fullName evidence="9">CRISPR-associated endoribonuclease Cas2</fullName>
        <ecNumber evidence="9">3.1.-.-</ecNumber>
    </recommendedName>
</protein>
<dbReference type="InterPro" id="IPR019199">
    <property type="entry name" value="Virulence_VapD/CRISPR_Cas2"/>
</dbReference>
<dbReference type="NCBIfam" id="TIGR01573">
    <property type="entry name" value="cas2"/>
    <property type="match status" value="1"/>
</dbReference>
<evidence type="ECO:0000313" key="11">
    <source>
        <dbReference type="Proteomes" id="UP000183028"/>
    </source>
</evidence>
<dbReference type="EMBL" id="FNYK01000065">
    <property type="protein sequence ID" value="SEJ15192.1"/>
    <property type="molecule type" value="Genomic_DNA"/>
</dbReference>
<keyword evidence="11" id="KW-1185">Reference proteome</keyword>
<dbReference type="Proteomes" id="UP000183028">
    <property type="component" value="Unassembled WGS sequence"/>
</dbReference>
<dbReference type="SUPFAM" id="SSF143430">
    <property type="entry name" value="TTP0101/SSO1404-like"/>
    <property type="match status" value="1"/>
</dbReference>
<name>A0A1H6WRW7_9FIRM</name>
<dbReference type="GO" id="GO:0046872">
    <property type="term" value="F:metal ion binding"/>
    <property type="evidence" value="ECO:0007669"/>
    <property type="project" value="UniProtKB-UniRule"/>
</dbReference>
<evidence type="ECO:0000256" key="4">
    <source>
        <dbReference type="ARBA" id="ARBA00022723"/>
    </source>
</evidence>
<accession>A0A1H6WRW7</accession>
<evidence type="ECO:0000256" key="6">
    <source>
        <dbReference type="ARBA" id="ARBA00022801"/>
    </source>
</evidence>
<evidence type="ECO:0000256" key="1">
    <source>
        <dbReference type="ARBA" id="ARBA00001946"/>
    </source>
</evidence>
<comment type="similarity">
    <text evidence="2 9">Belongs to the CRISPR-associated endoribonuclease Cas2 protein family.</text>
</comment>
<dbReference type="EC" id="3.1.-.-" evidence="9"/>
<comment type="function">
    <text evidence="9">CRISPR (clustered regularly interspaced short palindromic repeat), is an adaptive immune system that provides protection against mobile genetic elements (viruses, transposable elements and conjugative plasmids). CRISPR clusters contain sequences complementary to antecedent mobile elements and target invading nucleic acids. CRISPR clusters are transcribed and processed into CRISPR RNA (crRNA). Functions as a ssRNA-specific endoribonuclease. Involved in the integration of spacer DNA into the CRISPR cassette.</text>
</comment>
<evidence type="ECO:0000313" key="10">
    <source>
        <dbReference type="EMBL" id="SEJ15192.1"/>
    </source>
</evidence>
<evidence type="ECO:0000256" key="8">
    <source>
        <dbReference type="ARBA" id="ARBA00023118"/>
    </source>
</evidence>
<keyword evidence="8 9" id="KW-0051">Antiviral defense</keyword>
<comment type="subunit">
    <text evidence="9">Homodimer, forms a heterotetramer with a Cas1 homodimer.</text>
</comment>
<organism evidence="10 11">
    <name type="scientific">Sharpea azabuensis</name>
    <dbReference type="NCBI Taxonomy" id="322505"/>
    <lineage>
        <taxon>Bacteria</taxon>
        <taxon>Bacillati</taxon>
        <taxon>Bacillota</taxon>
        <taxon>Erysipelotrichia</taxon>
        <taxon>Erysipelotrichales</taxon>
        <taxon>Coprobacillaceae</taxon>
        <taxon>Sharpea</taxon>
    </lineage>
</organism>
<dbReference type="Pfam" id="PF09827">
    <property type="entry name" value="CRISPR_Cas2"/>
    <property type="match status" value="1"/>
</dbReference>
<gene>
    <name evidence="9" type="primary">cas2</name>
    <name evidence="10" type="ORF">SAMN04487834_10651</name>
</gene>
<dbReference type="HAMAP" id="MF_01471">
    <property type="entry name" value="Cas2"/>
    <property type="match status" value="1"/>
</dbReference>
<dbReference type="GO" id="GO:0051607">
    <property type="term" value="P:defense response to virus"/>
    <property type="evidence" value="ECO:0007669"/>
    <property type="project" value="UniProtKB-UniRule"/>
</dbReference>
<proteinExistence type="inferred from homology"/>
<evidence type="ECO:0000256" key="2">
    <source>
        <dbReference type="ARBA" id="ARBA00009959"/>
    </source>
</evidence>
<keyword evidence="3 9" id="KW-0540">Nuclease</keyword>
<evidence type="ECO:0000256" key="3">
    <source>
        <dbReference type="ARBA" id="ARBA00022722"/>
    </source>
</evidence>
<keyword evidence="4 9" id="KW-0479">Metal-binding</keyword>
<keyword evidence="7 9" id="KW-0460">Magnesium</keyword>
<comment type="cofactor">
    <cofactor evidence="1 9">
        <name>Mg(2+)</name>
        <dbReference type="ChEBI" id="CHEBI:18420"/>
    </cofactor>
</comment>
<evidence type="ECO:0000256" key="9">
    <source>
        <dbReference type="HAMAP-Rule" id="MF_01471"/>
    </source>
</evidence>
<reference evidence="11" key="1">
    <citation type="submission" date="2016-10" db="EMBL/GenBank/DDBJ databases">
        <authorList>
            <person name="Varghese N."/>
        </authorList>
    </citation>
    <scope>NUCLEOTIDE SEQUENCE [LARGE SCALE GENOMIC DNA]</scope>
    <source>
        <strain evidence="11">DSM 20406</strain>
    </source>
</reference>
<keyword evidence="6 9" id="KW-0378">Hydrolase</keyword>
<feature type="binding site" evidence="9">
    <location>
        <position position="13"/>
    </location>
    <ligand>
        <name>Mg(2+)</name>
        <dbReference type="ChEBI" id="CHEBI:18420"/>
        <note>catalytic</note>
    </ligand>
</feature>
<dbReference type="AlphaFoldDB" id="A0A1H6WRW7"/>
<dbReference type="GO" id="GO:0016787">
    <property type="term" value="F:hydrolase activity"/>
    <property type="evidence" value="ECO:0007669"/>
    <property type="project" value="UniProtKB-KW"/>
</dbReference>
<dbReference type="InterPro" id="IPR021127">
    <property type="entry name" value="CRISPR_associated_Cas2"/>
</dbReference>